<reference evidence="2" key="1">
    <citation type="submission" date="2020-10" db="EMBL/GenBank/DDBJ databases">
        <authorList>
            <person name="Kusch S."/>
        </authorList>
    </citation>
    <scope>NUCLEOTIDE SEQUENCE</scope>
    <source>
        <strain evidence="2">SwB9</strain>
    </source>
</reference>
<organism evidence="2 3">
    <name type="scientific">Sclerotinia trifoliorum</name>
    <dbReference type="NCBI Taxonomy" id="28548"/>
    <lineage>
        <taxon>Eukaryota</taxon>
        <taxon>Fungi</taxon>
        <taxon>Dikarya</taxon>
        <taxon>Ascomycota</taxon>
        <taxon>Pezizomycotina</taxon>
        <taxon>Leotiomycetes</taxon>
        <taxon>Helotiales</taxon>
        <taxon>Sclerotiniaceae</taxon>
        <taxon>Sclerotinia</taxon>
    </lineage>
</organism>
<accession>A0A8H2VZ64</accession>
<sequence length="615" mass="70825">MSLDLGIGQVITLTQLSWDTLQNSIKAGDAYSHLTKELGNLYTVLESLQNRADYRASLLNQENDGVLVRLHGILDECYDMLEDVDRSLSKYNGLSEDRNRVKRLGLKIMFGNTTMKDMPEIRQRVASYASSIQLYLSMLLVNSLGKVEESTRNHMLETKGLRKEFRSFADSQRQNRVREESNRFRDDVTVLTTHPNDDKAVWREFRRKAIRNGYSSAFLDEHMPDLLNYMEKYGQEGASDTPKLQNDKDQGRQRLALPSAGQMHRTTSTPRFPKYGYDADLESCAPHPRRPKSSRELKNMTQNEMKFATRFGSSGGNESSPKEANFGDVNDWLSECQRATGRNSSTKTPDNFRYKPNTSETSKELDRAYIMAKERHREPPIPEYDEADEYDKEEFPWIDLSKRREIKGAILNTRERQTSSPLPEYDEADEYDKERSHKIDRSKRRRANAKKPPLPQRAREVTYPTTRTSGRGNHPDSVHDQNYSARPESPHLKNKSGDPRFIYGNGAYSGPELKEPEDDESTSSEYSDQSSSPEESGDEISLYDSEVEREHVRALKSSKFNQFSPPEEDGDVISLYDSEEERERAKTSKILLKQHTKAISRFFKHRSNPQNSYNI</sequence>
<dbReference type="Proteomes" id="UP000624404">
    <property type="component" value="Unassembled WGS sequence"/>
</dbReference>
<keyword evidence="3" id="KW-1185">Reference proteome</keyword>
<feature type="compositionally biased region" description="Basic residues" evidence="1">
    <location>
        <begin position="440"/>
        <end position="449"/>
    </location>
</feature>
<proteinExistence type="predicted"/>
<evidence type="ECO:0000313" key="2">
    <source>
        <dbReference type="EMBL" id="CAD6447934.1"/>
    </source>
</evidence>
<feature type="compositionally biased region" description="Polar residues" evidence="1">
    <location>
        <begin position="340"/>
        <end position="349"/>
    </location>
</feature>
<feature type="region of interest" description="Disordered" evidence="1">
    <location>
        <begin position="255"/>
        <end position="299"/>
    </location>
</feature>
<dbReference type="EMBL" id="CAJHIA010000030">
    <property type="protein sequence ID" value="CAD6447934.1"/>
    <property type="molecule type" value="Genomic_DNA"/>
</dbReference>
<feature type="region of interest" description="Disordered" evidence="1">
    <location>
        <begin position="339"/>
        <end position="363"/>
    </location>
</feature>
<comment type="caution">
    <text evidence="2">The sequence shown here is derived from an EMBL/GenBank/DDBJ whole genome shotgun (WGS) entry which is preliminary data.</text>
</comment>
<gene>
    <name evidence="2" type="ORF">SCLTRI_LOCUS7726</name>
</gene>
<protein>
    <submittedName>
        <fullName evidence="2">962331f4-e80d-479e-b1e3-afdab6a9f61c</fullName>
    </submittedName>
</protein>
<feature type="region of interest" description="Disordered" evidence="1">
    <location>
        <begin position="409"/>
        <end position="548"/>
    </location>
</feature>
<dbReference type="OrthoDB" id="7464126at2759"/>
<evidence type="ECO:0000256" key="1">
    <source>
        <dbReference type="SAM" id="MobiDB-lite"/>
    </source>
</evidence>
<feature type="compositionally biased region" description="Low complexity" evidence="1">
    <location>
        <begin position="523"/>
        <end position="534"/>
    </location>
</feature>
<dbReference type="AlphaFoldDB" id="A0A8H2VZ64"/>
<name>A0A8H2VZ64_9HELO</name>
<feature type="compositionally biased region" description="Basic and acidic residues" evidence="1">
    <location>
        <begin position="488"/>
        <end position="498"/>
    </location>
</feature>
<evidence type="ECO:0000313" key="3">
    <source>
        <dbReference type="Proteomes" id="UP000624404"/>
    </source>
</evidence>